<dbReference type="InterPro" id="IPR019734">
    <property type="entry name" value="TPR_rpt"/>
</dbReference>
<feature type="repeat" description="TPR" evidence="3">
    <location>
        <begin position="57"/>
        <end position="90"/>
    </location>
</feature>
<dbReference type="Gene3D" id="1.25.40.10">
    <property type="entry name" value="Tetratricopeptide repeat domain"/>
    <property type="match status" value="1"/>
</dbReference>
<keyword evidence="2 3" id="KW-0802">TPR repeat</keyword>
<dbReference type="Proteomes" id="UP000245125">
    <property type="component" value="Unassembled WGS sequence"/>
</dbReference>
<dbReference type="PROSITE" id="PS50005">
    <property type="entry name" value="TPR"/>
    <property type="match status" value="1"/>
</dbReference>
<feature type="region of interest" description="Disordered" evidence="4">
    <location>
        <begin position="139"/>
        <end position="161"/>
    </location>
</feature>
<accession>A0A2U3QLA2</accession>
<dbReference type="SUPFAM" id="SSF48452">
    <property type="entry name" value="TPR-like"/>
    <property type="match status" value="1"/>
</dbReference>
<reference evidence="6" key="1">
    <citation type="submission" date="2018-03" db="EMBL/GenBank/DDBJ databases">
        <authorList>
            <person name="Zecchin S."/>
        </authorList>
    </citation>
    <scope>NUCLEOTIDE SEQUENCE [LARGE SCALE GENOMIC DNA]</scope>
</reference>
<organism evidence="5 6">
    <name type="scientific">Candidatus Sulfobium mesophilum</name>
    <dbReference type="NCBI Taxonomy" id="2016548"/>
    <lineage>
        <taxon>Bacteria</taxon>
        <taxon>Pseudomonadati</taxon>
        <taxon>Nitrospirota</taxon>
        <taxon>Nitrospiria</taxon>
        <taxon>Nitrospirales</taxon>
        <taxon>Nitrospiraceae</taxon>
        <taxon>Candidatus Sulfobium</taxon>
    </lineage>
</organism>
<name>A0A2U3QLA2_9BACT</name>
<evidence type="ECO:0000256" key="4">
    <source>
        <dbReference type="SAM" id="MobiDB-lite"/>
    </source>
</evidence>
<dbReference type="InterPro" id="IPR011990">
    <property type="entry name" value="TPR-like_helical_dom_sf"/>
</dbReference>
<gene>
    <name evidence="5" type="ORF">NBG4_970010</name>
</gene>
<keyword evidence="1" id="KW-0677">Repeat</keyword>
<dbReference type="OrthoDB" id="9813445at2"/>
<evidence type="ECO:0000256" key="3">
    <source>
        <dbReference type="PROSITE-ProRule" id="PRU00339"/>
    </source>
</evidence>
<dbReference type="SMART" id="SM00028">
    <property type="entry name" value="TPR"/>
    <property type="match status" value="3"/>
</dbReference>
<dbReference type="PANTHER" id="PTHR45586:SF1">
    <property type="entry name" value="LIPOPOLYSACCHARIDE ASSEMBLY PROTEIN B"/>
    <property type="match status" value="1"/>
</dbReference>
<evidence type="ECO:0000256" key="1">
    <source>
        <dbReference type="ARBA" id="ARBA00022737"/>
    </source>
</evidence>
<dbReference type="Pfam" id="PF13181">
    <property type="entry name" value="TPR_8"/>
    <property type="match status" value="2"/>
</dbReference>
<proteinExistence type="predicted"/>
<dbReference type="AlphaFoldDB" id="A0A2U3QLA2"/>
<sequence length="361" mass="39940">MGKAMSLKDIEKLKERVDKDPNSKLFVPLAEEYKKEGMIEEAIGVLLNGIERQPGYMSARVSLGKIYLEKGMMNEARSEFESVIKSIPDNLYAHKKLAEIYRDLGEKTLAAKSYRAVLSLNALDDDAISNLRDLEKADKEEKELVDTGGEATGATDTTLPPLFHEDISLPAQEEVIQKNEITSARQMEEDLSAFKDSIFADKTPQTMHSYEAESEAAEVVETAEVGEEEVSEEEVSFADISEAVVAESPQLATIPEEKGQEGAFAGYGAEEMAEIIFPEPASGISIEAADNFIADGNYLEAMNVYRKMLSATPENKAVLQRAEELKTLLKLMGKDKEALIAKMDAFLAGINKRRNEFYRSS</sequence>
<feature type="compositionally biased region" description="Low complexity" evidence="4">
    <location>
        <begin position="146"/>
        <end position="158"/>
    </location>
</feature>
<keyword evidence="6" id="KW-1185">Reference proteome</keyword>
<dbReference type="EMBL" id="OUUY01000149">
    <property type="protein sequence ID" value="SPQ02183.1"/>
    <property type="molecule type" value="Genomic_DNA"/>
</dbReference>
<evidence type="ECO:0000256" key="2">
    <source>
        <dbReference type="ARBA" id="ARBA00022803"/>
    </source>
</evidence>
<protein>
    <recommendedName>
        <fullName evidence="7">Tetratricopeptide repeat protein</fullName>
    </recommendedName>
</protein>
<evidence type="ECO:0008006" key="7">
    <source>
        <dbReference type="Google" id="ProtNLM"/>
    </source>
</evidence>
<evidence type="ECO:0000313" key="5">
    <source>
        <dbReference type="EMBL" id="SPQ02183.1"/>
    </source>
</evidence>
<evidence type="ECO:0000313" key="6">
    <source>
        <dbReference type="Proteomes" id="UP000245125"/>
    </source>
</evidence>
<dbReference type="PANTHER" id="PTHR45586">
    <property type="entry name" value="TPR REPEAT-CONTAINING PROTEIN PA4667"/>
    <property type="match status" value="1"/>
</dbReference>
<dbReference type="InterPro" id="IPR051012">
    <property type="entry name" value="CellSynth/LPSAsmb/PSIAsmb"/>
</dbReference>